<dbReference type="CDD" id="cd02859">
    <property type="entry name" value="E_set_AMPKbeta_like_N"/>
    <property type="match status" value="1"/>
</dbReference>
<evidence type="ECO:0000256" key="1">
    <source>
        <dbReference type="ARBA" id="ARBA00010926"/>
    </source>
</evidence>
<dbReference type="EMBL" id="MCGT01000001">
    <property type="protein sequence ID" value="ORX63085.1"/>
    <property type="molecule type" value="Genomic_DNA"/>
</dbReference>
<comment type="caution">
    <text evidence="3">The sequence shown here is derived from an EMBL/GenBank/DDBJ whole genome shotgun (WGS) entry which is preliminary data.</text>
</comment>
<dbReference type="Proteomes" id="UP000242146">
    <property type="component" value="Unassembled WGS sequence"/>
</dbReference>
<organism evidence="3 4">
    <name type="scientific">Hesseltinella vesiculosa</name>
    <dbReference type="NCBI Taxonomy" id="101127"/>
    <lineage>
        <taxon>Eukaryota</taxon>
        <taxon>Fungi</taxon>
        <taxon>Fungi incertae sedis</taxon>
        <taxon>Mucoromycota</taxon>
        <taxon>Mucoromycotina</taxon>
        <taxon>Mucoromycetes</taxon>
        <taxon>Mucorales</taxon>
        <taxon>Cunninghamellaceae</taxon>
        <taxon>Hesseltinella</taxon>
    </lineage>
</organism>
<evidence type="ECO:0000259" key="2">
    <source>
        <dbReference type="Pfam" id="PF16561"/>
    </source>
</evidence>
<proteinExistence type="inferred from homology"/>
<dbReference type="Pfam" id="PF16561">
    <property type="entry name" value="AMPK1_CBM"/>
    <property type="match status" value="1"/>
</dbReference>
<comment type="similarity">
    <text evidence="1">Belongs to the 5'-AMP-activated protein kinase beta subunit family.</text>
</comment>
<dbReference type="PANTHER" id="PTHR10343">
    <property type="entry name" value="5'-AMP-ACTIVATED PROTEIN KINASE , BETA SUBUNIT"/>
    <property type="match status" value="1"/>
</dbReference>
<gene>
    <name evidence="3" type="ORF">DM01DRAFT_1403462</name>
</gene>
<feature type="domain" description="AMP-activated protein kinase glycogen-binding" evidence="2">
    <location>
        <begin position="91"/>
        <end position="171"/>
    </location>
</feature>
<evidence type="ECO:0000313" key="4">
    <source>
        <dbReference type="Proteomes" id="UP000242146"/>
    </source>
</evidence>
<dbReference type="Gene3D" id="2.60.40.10">
    <property type="entry name" value="Immunoglobulins"/>
    <property type="match status" value="1"/>
</dbReference>
<dbReference type="AlphaFoldDB" id="A0A1X2GYI2"/>
<dbReference type="PANTHER" id="PTHR10343:SF84">
    <property type="entry name" value="5'-AMP-ACTIVATED PROTEIN KINASE SUBUNIT BETA-1"/>
    <property type="match status" value="1"/>
</dbReference>
<dbReference type="GO" id="GO:0019901">
    <property type="term" value="F:protein kinase binding"/>
    <property type="evidence" value="ECO:0007669"/>
    <property type="project" value="TreeGrafter"/>
</dbReference>
<dbReference type="STRING" id="101127.A0A1X2GYI2"/>
<dbReference type="InterPro" id="IPR013783">
    <property type="entry name" value="Ig-like_fold"/>
</dbReference>
<accession>A0A1X2GYI2</accession>
<dbReference type="OrthoDB" id="5873279at2759"/>
<dbReference type="GO" id="GO:0031588">
    <property type="term" value="C:nucleotide-activated protein kinase complex"/>
    <property type="evidence" value="ECO:0007669"/>
    <property type="project" value="TreeGrafter"/>
</dbReference>
<dbReference type="InterPro" id="IPR032640">
    <property type="entry name" value="AMPK1_CBM"/>
</dbReference>
<dbReference type="GO" id="GO:0005634">
    <property type="term" value="C:nucleus"/>
    <property type="evidence" value="ECO:0007669"/>
    <property type="project" value="TreeGrafter"/>
</dbReference>
<keyword evidence="4" id="KW-1185">Reference proteome</keyword>
<dbReference type="InterPro" id="IPR050827">
    <property type="entry name" value="CRP1_MDG1_kinase"/>
</dbReference>
<dbReference type="GO" id="GO:0007165">
    <property type="term" value="P:signal transduction"/>
    <property type="evidence" value="ECO:0007669"/>
    <property type="project" value="TreeGrafter"/>
</dbReference>
<evidence type="ECO:0000313" key="3">
    <source>
        <dbReference type="EMBL" id="ORX63085.1"/>
    </source>
</evidence>
<reference evidence="3 4" key="1">
    <citation type="submission" date="2016-07" db="EMBL/GenBank/DDBJ databases">
        <title>Pervasive Adenine N6-methylation of Active Genes in Fungi.</title>
        <authorList>
            <consortium name="DOE Joint Genome Institute"/>
            <person name="Mondo S.J."/>
            <person name="Dannebaum R.O."/>
            <person name="Kuo R.C."/>
            <person name="Labutti K."/>
            <person name="Haridas S."/>
            <person name="Kuo A."/>
            <person name="Salamov A."/>
            <person name="Ahrendt S.R."/>
            <person name="Lipzen A."/>
            <person name="Sullivan W."/>
            <person name="Andreopoulos W.B."/>
            <person name="Clum A."/>
            <person name="Lindquist E."/>
            <person name="Daum C."/>
            <person name="Ramamoorthy G.K."/>
            <person name="Gryganskyi A."/>
            <person name="Culley D."/>
            <person name="Magnuson J.K."/>
            <person name="James T.Y."/>
            <person name="O'Malley M.A."/>
            <person name="Stajich J.E."/>
            <person name="Spatafora J.W."/>
            <person name="Visel A."/>
            <person name="Grigoriev I.V."/>
        </authorList>
    </citation>
    <scope>NUCLEOTIDE SEQUENCE [LARGE SCALE GENOMIC DNA]</scope>
    <source>
        <strain evidence="3 4">NRRL 3301</strain>
    </source>
</reference>
<dbReference type="GO" id="GO:0005737">
    <property type="term" value="C:cytoplasm"/>
    <property type="evidence" value="ECO:0007669"/>
    <property type="project" value="TreeGrafter"/>
</dbReference>
<sequence>MAPDKHSRSLSQTVMSWFGRASTTSLAPQQQAAALTTLSTSPSMVSLASQTSSLYTLPSLLPDQVDDKFTGYMDDRLPGSCSDDLAPPYPPVTMIYEHAQAKRVYITGDFDQWTASVRMERAPGSSSTFHATLHLDPTKTHVYKFVVDGCWAIDPARPYRQDNQGNVNNILYSTK</sequence>
<name>A0A1X2GYI2_9FUNG</name>
<protein>
    <recommendedName>
        <fullName evidence="2">AMP-activated protein kinase glycogen-binding domain-containing protein</fullName>
    </recommendedName>
</protein>
<dbReference type="SUPFAM" id="SSF81296">
    <property type="entry name" value="E set domains"/>
    <property type="match status" value="1"/>
</dbReference>
<dbReference type="InterPro" id="IPR014756">
    <property type="entry name" value="Ig_E-set"/>
</dbReference>